<dbReference type="AlphaFoldDB" id="A0A2T0WNJ5"/>
<evidence type="ECO:0000256" key="2">
    <source>
        <dbReference type="PIRSR" id="PIRSR006232-1"/>
    </source>
</evidence>
<feature type="binding site" evidence="2">
    <location>
        <position position="113"/>
    </location>
    <ligand>
        <name>Fe cation</name>
        <dbReference type="ChEBI" id="CHEBI:24875"/>
    </ligand>
</feature>
<keyword evidence="2" id="KW-0408">Iron</keyword>
<dbReference type="RefSeq" id="WP_106265265.1">
    <property type="nucleotide sequence ID" value="NZ_PVTQ01000008.1"/>
</dbReference>
<dbReference type="InterPro" id="IPR008778">
    <property type="entry name" value="Pirin_C_dom"/>
</dbReference>
<name>A0A2T0WNJ5_9RHOB</name>
<accession>A0A2T0WNJ5</accession>
<evidence type="ECO:0000256" key="3">
    <source>
        <dbReference type="RuleBase" id="RU003457"/>
    </source>
</evidence>
<dbReference type="PANTHER" id="PTHR13903:SF8">
    <property type="entry name" value="PIRIN"/>
    <property type="match status" value="1"/>
</dbReference>
<dbReference type="InterPro" id="IPR014710">
    <property type="entry name" value="RmlC-like_jellyroll"/>
</dbReference>
<dbReference type="Pfam" id="PF05726">
    <property type="entry name" value="Pirin_C"/>
    <property type="match status" value="1"/>
</dbReference>
<dbReference type="CDD" id="cd02247">
    <property type="entry name" value="cupin_pirin_C"/>
    <property type="match status" value="1"/>
</dbReference>
<dbReference type="Gene3D" id="2.60.120.10">
    <property type="entry name" value="Jelly Rolls"/>
    <property type="match status" value="2"/>
</dbReference>
<dbReference type="Proteomes" id="UP000238392">
    <property type="component" value="Unassembled WGS sequence"/>
</dbReference>
<dbReference type="InterPro" id="IPR012093">
    <property type="entry name" value="Pirin"/>
</dbReference>
<evidence type="ECO:0000256" key="1">
    <source>
        <dbReference type="ARBA" id="ARBA00008416"/>
    </source>
</evidence>
<comment type="similarity">
    <text evidence="1 3">Belongs to the pirin family.</text>
</comment>
<dbReference type="PANTHER" id="PTHR13903">
    <property type="entry name" value="PIRIN-RELATED"/>
    <property type="match status" value="1"/>
</dbReference>
<dbReference type="SUPFAM" id="SSF51182">
    <property type="entry name" value="RmlC-like cupins"/>
    <property type="match status" value="1"/>
</dbReference>
<dbReference type="InterPro" id="IPR011051">
    <property type="entry name" value="RmlC_Cupin_sf"/>
</dbReference>
<gene>
    <name evidence="6" type="ORF">CLV74_10856</name>
</gene>
<feature type="domain" description="Pirin N-terminal" evidence="4">
    <location>
        <begin position="28"/>
        <end position="133"/>
    </location>
</feature>
<evidence type="ECO:0000259" key="4">
    <source>
        <dbReference type="Pfam" id="PF02678"/>
    </source>
</evidence>
<dbReference type="GO" id="GO:0046872">
    <property type="term" value="F:metal ion binding"/>
    <property type="evidence" value="ECO:0007669"/>
    <property type="project" value="UniProtKB-KW"/>
</dbReference>
<keyword evidence="7" id="KW-1185">Reference proteome</keyword>
<comment type="cofactor">
    <cofactor evidence="2">
        <name>Fe cation</name>
        <dbReference type="ChEBI" id="CHEBI:24875"/>
    </cofactor>
    <text evidence="2">Binds 1 Fe cation per subunit.</text>
</comment>
<evidence type="ECO:0008006" key="8">
    <source>
        <dbReference type="Google" id="ProtNLM"/>
    </source>
</evidence>
<dbReference type="InterPro" id="IPR003829">
    <property type="entry name" value="Pirin_N_dom"/>
</dbReference>
<dbReference type="Pfam" id="PF02678">
    <property type="entry name" value="Pirin"/>
    <property type="match status" value="1"/>
</dbReference>
<proteinExistence type="inferred from homology"/>
<dbReference type="PIRSF" id="PIRSF006232">
    <property type="entry name" value="Pirin"/>
    <property type="match status" value="1"/>
</dbReference>
<dbReference type="OrthoDB" id="9780903at2"/>
<sequence length="303" mass="32861">MSWNPMSAHGGDALETLIIPRARDIGGFEVRRALPSAQRQMVGPFIFFDQVGPAEFVTGSGLDVRPHPHIGLGTVTYLYQGAFEHRDSTGAQQVIAPGDVNWMIAGKGVTHSERTGPEVRAAGHGLFGVQTWIALPERDEDMDPSFEHFGKGALPVLRDGGASARVILGQAYGVKSPVTMPSEAFYLDVTLEAGAGFPLPDEHEDRGIFILEGAIIVAGQSYDAGQMMVFRPGDGMSVRAGPQGARLLVLGGATMNERRYIWWNFVSSSKEKIEAAKEAWKRADWDNGPFRLPPGDDKEFVAL</sequence>
<dbReference type="EMBL" id="PVTQ01000008">
    <property type="protein sequence ID" value="PRY88252.1"/>
    <property type="molecule type" value="Genomic_DNA"/>
</dbReference>
<reference evidence="6 7" key="1">
    <citation type="submission" date="2018-03" db="EMBL/GenBank/DDBJ databases">
        <title>Genomic Encyclopedia of Archaeal and Bacterial Type Strains, Phase II (KMG-II): from individual species to whole genera.</title>
        <authorList>
            <person name="Goeker M."/>
        </authorList>
    </citation>
    <scope>NUCLEOTIDE SEQUENCE [LARGE SCALE GENOMIC DNA]</scope>
    <source>
        <strain evidence="6 7">DSM 100212</strain>
    </source>
</reference>
<evidence type="ECO:0000259" key="5">
    <source>
        <dbReference type="Pfam" id="PF05726"/>
    </source>
</evidence>
<dbReference type="CDD" id="cd02909">
    <property type="entry name" value="cupin_pirin_N"/>
    <property type="match status" value="1"/>
</dbReference>
<comment type="caution">
    <text evidence="6">The sequence shown here is derived from an EMBL/GenBank/DDBJ whole genome shotgun (WGS) entry which is preliminary data.</text>
</comment>
<keyword evidence="2" id="KW-0479">Metal-binding</keyword>
<feature type="binding site" evidence="2">
    <location>
        <position position="69"/>
    </location>
    <ligand>
        <name>Fe cation</name>
        <dbReference type="ChEBI" id="CHEBI:24875"/>
    </ligand>
</feature>
<feature type="domain" description="Pirin C-terminal" evidence="5">
    <location>
        <begin position="186"/>
        <end position="283"/>
    </location>
</feature>
<feature type="binding site" evidence="2">
    <location>
        <position position="67"/>
    </location>
    <ligand>
        <name>Fe cation</name>
        <dbReference type="ChEBI" id="CHEBI:24875"/>
    </ligand>
</feature>
<organism evidence="6 7">
    <name type="scientific">Donghicola tyrosinivorans</name>
    <dbReference type="NCBI Taxonomy" id="1652492"/>
    <lineage>
        <taxon>Bacteria</taxon>
        <taxon>Pseudomonadati</taxon>
        <taxon>Pseudomonadota</taxon>
        <taxon>Alphaproteobacteria</taxon>
        <taxon>Rhodobacterales</taxon>
        <taxon>Roseobacteraceae</taxon>
        <taxon>Donghicola</taxon>
    </lineage>
</organism>
<evidence type="ECO:0000313" key="6">
    <source>
        <dbReference type="EMBL" id="PRY88252.1"/>
    </source>
</evidence>
<evidence type="ECO:0000313" key="7">
    <source>
        <dbReference type="Proteomes" id="UP000238392"/>
    </source>
</evidence>
<feature type="binding site" evidence="2">
    <location>
        <position position="111"/>
    </location>
    <ligand>
        <name>Fe cation</name>
        <dbReference type="ChEBI" id="CHEBI:24875"/>
    </ligand>
</feature>
<protein>
    <recommendedName>
        <fullName evidence="8">Pirin</fullName>
    </recommendedName>
</protein>